<name>A0A936YRD4_9HYPH</name>
<protein>
    <recommendedName>
        <fullName evidence="4">Entericidin</fullName>
    </recommendedName>
</protein>
<evidence type="ECO:0000313" key="3">
    <source>
        <dbReference type="Proteomes" id="UP000633219"/>
    </source>
</evidence>
<keyword evidence="1" id="KW-0732">Signal</keyword>
<proteinExistence type="predicted"/>
<feature type="chain" id="PRO_5037761272" description="Entericidin" evidence="1">
    <location>
        <begin position="23"/>
        <end position="48"/>
    </location>
</feature>
<evidence type="ECO:0000313" key="2">
    <source>
        <dbReference type="EMBL" id="MBL0373181.1"/>
    </source>
</evidence>
<sequence length="48" mass="4908">MSNISAKIVIALTAAIFLTSCANTIRGAGRDVSNTANATERAAKDIAN</sequence>
<dbReference type="EMBL" id="JAEQNC010000007">
    <property type="protein sequence ID" value="MBL0373181.1"/>
    <property type="molecule type" value="Genomic_DNA"/>
</dbReference>
<evidence type="ECO:0000256" key="1">
    <source>
        <dbReference type="SAM" id="SignalP"/>
    </source>
</evidence>
<dbReference type="PROSITE" id="PS51257">
    <property type="entry name" value="PROKAR_LIPOPROTEIN"/>
    <property type="match status" value="1"/>
</dbReference>
<gene>
    <name evidence="2" type="ORF">JJB09_14185</name>
</gene>
<feature type="signal peptide" evidence="1">
    <location>
        <begin position="1"/>
        <end position="22"/>
    </location>
</feature>
<organism evidence="2 3">
    <name type="scientific">Rhizobium setariae</name>
    <dbReference type="NCBI Taxonomy" id="2801340"/>
    <lineage>
        <taxon>Bacteria</taxon>
        <taxon>Pseudomonadati</taxon>
        <taxon>Pseudomonadota</taxon>
        <taxon>Alphaproteobacteria</taxon>
        <taxon>Hyphomicrobiales</taxon>
        <taxon>Rhizobiaceae</taxon>
        <taxon>Rhizobium/Agrobacterium group</taxon>
        <taxon>Rhizobium</taxon>
    </lineage>
</organism>
<reference evidence="2" key="1">
    <citation type="submission" date="2021-01" db="EMBL/GenBank/DDBJ databases">
        <title>Rhizobium sp. strain KVB221 16S ribosomal RNA gene Genome sequencing and assembly.</title>
        <authorList>
            <person name="Kang M."/>
        </authorList>
    </citation>
    <scope>NUCLEOTIDE SEQUENCE</scope>
    <source>
        <strain evidence="2">KVB221</strain>
    </source>
</reference>
<keyword evidence="3" id="KW-1185">Reference proteome</keyword>
<accession>A0A936YRD4</accession>
<evidence type="ECO:0008006" key="4">
    <source>
        <dbReference type="Google" id="ProtNLM"/>
    </source>
</evidence>
<dbReference type="AlphaFoldDB" id="A0A936YRD4"/>
<dbReference type="RefSeq" id="WP_201659216.1">
    <property type="nucleotide sequence ID" value="NZ_JAEQNC010000007.1"/>
</dbReference>
<dbReference type="Proteomes" id="UP000633219">
    <property type="component" value="Unassembled WGS sequence"/>
</dbReference>
<comment type="caution">
    <text evidence="2">The sequence shown here is derived from an EMBL/GenBank/DDBJ whole genome shotgun (WGS) entry which is preliminary data.</text>
</comment>